<dbReference type="PANTHER" id="PTHR43272:SF33">
    <property type="entry name" value="AMP-BINDING DOMAIN-CONTAINING PROTEIN-RELATED"/>
    <property type="match status" value="1"/>
</dbReference>
<reference evidence="6 7" key="1">
    <citation type="journal article" date="2020" name="Arch. Microbiol.">
        <title>Bradyrhizobium campsiandrae sp. nov., a nitrogen-fixing bacterial strain isolated from a native leguminous tree from the Amazon adapted to flooded conditions.</title>
        <authorList>
            <person name="Cabral Michel D."/>
            <person name="Martins da Costa E."/>
            <person name="Azarias Guimaraes A."/>
            <person name="Soares de Carvalho T."/>
            <person name="Santos de Castro Caputo P."/>
            <person name="Willems A."/>
            <person name="de Souza Moreira F.M."/>
        </authorList>
    </citation>
    <scope>NUCLEOTIDE SEQUENCE [LARGE SCALE GENOMIC DNA]</scope>
    <source>
        <strain evidence="7">INPA 384B</strain>
    </source>
</reference>
<dbReference type="GO" id="GO:0016874">
    <property type="term" value="F:ligase activity"/>
    <property type="evidence" value="ECO:0007669"/>
    <property type="project" value="UniProtKB-KW"/>
</dbReference>
<keyword evidence="7" id="KW-1185">Reference proteome</keyword>
<dbReference type="Proteomes" id="UP000639516">
    <property type="component" value="Unassembled WGS sequence"/>
</dbReference>
<proteinExistence type="predicted"/>
<dbReference type="PROSITE" id="PS00455">
    <property type="entry name" value="AMP_BINDING"/>
    <property type="match status" value="1"/>
</dbReference>
<protein>
    <submittedName>
        <fullName evidence="6">Long-chain fatty acid--CoA ligase</fullName>
    </submittedName>
</protein>
<comment type="caution">
    <text evidence="6">The sequence shown here is derived from an EMBL/GenBank/DDBJ whole genome shotgun (WGS) entry which is preliminary data.</text>
</comment>
<dbReference type="InterPro" id="IPR042099">
    <property type="entry name" value="ANL_N_sf"/>
</dbReference>
<evidence type="ECO:0000313" key="6">
    <source>
        <dbReference type="EMBL" id="MBC9977668.1"/>
    </source>
</evidence>
<dbReference type="PANTHER" id="PTHR43272">
    <property type="entry name" value="LONG-CHAIN-FATTY-ACID--COA LIGASE"/>
    <property type="match status" value="1"/>
</dbReference>
<keyword evidence="6" id="KW-0436">Ligase</keyword>
<accession>A0ABR7U251</accession>
<keyword evidence="1" id="KW-0547">Nucleotide-binding</keyword>
<evidence type="ECO:0000256" key="2">
    <source>
        <dbReference type="ARBA" id="ARBA00022840"/>
    </source>
</evidence>
<feature type="domain" description="AMP-dependent synthetase/ligase" evidence="5">
    <location>
        <begin position="23"/>
        <end position="433"/>
    </location>
</feature>
<name>A0ABR7U251_9BRAD</name>
<dbReference type="InterPro" id="IPR020459">
    <property type="entry name" value="AMP-binding"/>
</dbReference>
<evidence type="ECO:0000256" key="1">
    <source>
        <dbReference type="ARBA" id="ARBA00022741"/>
    </source>
</evidence>
<feature type="region of interest" description="Disordered" evidence="4">
    <location>
        <begin position="598"/>
        <end position="631"/>
    </location>
</feature>
<dbReference type="EMBL" id="JAATTO010000006">
    <property type="protein sequence ID" value="MBC9977668.1"/>
    <property type="molecule type" value="Genomic_DNA"/>
</dbReference>
<sequence>MPEPISQPQTPAEVRTLPELLRWRVGATPAAEAYRHFDASMGRWISQSWQEINAEFEIWRRALAAEELAPGERVAILMPNGTAHVAMDQAALSRGLVPVPMHAVDNPDSIAYILADSGAQLLFVDTLERWRAIVATGERLDRLRRVICADTTGSAAADARVVALDRWLAAAPGANAPMTDVVVKPDDLAAIVYTSGTTGRPKGVMLSHGNVVANVKAIAQRIATAPDDVFLSFLPLSHTFERTGGYYYPIAAGACVAYARSVPLLSEDLKHVRPTVLVSVPRIYERISALIMQHRATAGGVERVLLDLTLAIGNRRFDARQRRRAPSLIDRLVWPLLKRLVADKVLAQLGGRLRVAVSGGAPIAEPVIRLFLALGLDILQGYGMTETSPVVSVNTIEDNDPRSVGHVLDGVEVRLGENDELLVRGPSVMLGYWNKPEETRRVKEADGWLHTGDQARIENGRITITGRLKDILVTSTGEKIAPVDLETAILADPLFAQVLVVGEQRPFLAALVVLDAKAWVREKERLAASGQQGGAAERAALLARIAAAVKAYPSYATPRAVWWTLDPWTIAAGLLTPTLKNKRPALERRFAAEIEQIYAKKPPARPELRGQQGEAPENPASNQRDASAGRA</sequence>
<keyword evidence="2" id="KW-0067">ATP-binding</keyword>
<evidence type="ECO:0000256" key="4">
    <source>
        <dbReference type="SAM" id="MobiDB-lite"/>
    </source>
</evidence>
<dbReference type="CDD" id="cd05907">
    <property type="entry name" value="VL_LC_FACS_like"/>
    <property type="match status" value="1"/>
</dbReference>
<gene>
    <name evidence="6" type="ORF">HA482_05465</name>
</gene>
<dbReference type="Pfam" id="PF23562">
    <property type="entry name" value="AMP-binding_C_3"/>
    <property type="match status" value="1"/>
</dbReference>
<organism evidence="6 7">
    <name type="scientific">Bradyrhizobium campsiandrae</name>
    <dbReference type="NCBI Taxonomy" id="1729892"/>
    <lineage>
        <taxon>Bacteria</taxon>
        <taxon>Pseudomonadati</taxon>
        <taxon>Pseudomonadota</taxon>
        <taxon>Alphaproteobacteria</taxon>
        <taxon>Hyphomicrobiales</taxon>
        <taxon>Nitrobacteraceae</taxon>
        <taxon>Bradyrhizobium</taxon>
    </lineage>
</organism>
<dbReference type="SUPFAM" id="SSF56801">
    <property type="entry name" value="Acetyl-CoA synthetase-like"/>
    <property type="match status" value="1"/>
</dbReference>
<dbReference type="Gene3D" id="3.40.50.12780">
    <property type="entry name" value="N-terminal domain of ligase-like"/>
    <property type="match status" value="1"/>
</dbReference>
<dbReference type="InterPro" id="IPR020845">
    <property type="entry name" value="AMP-binding_CS"/>
</dbReference>
<dbReference type="InterPro" id="IPR000873">
    <property type="entry name" value="AMP-dep_synth/lig_dom"/>
</dbReference>
<dbReference type="InterPro" id="IPR045851">
    <property type="entry name" value="AMP-bd_C_sf"/>
</dbReference>
<dbReference type="Pfam" id="PF00501">
    <property type="entry name" value="AMP-binding"/>
    <property type="match status" value="1"/>
</dbReference>
<dbReference type="Gene3D" id="3.30.300.30">
    <property type="match status" value="1"/>
</dbReference>
<dbReference type="PRINTS" id="PR00154">
    <property type="entry name" value="AMPBINDING"/>
</dbReference>
<comment type="catalytic activity">
    <reaction evidence="3">
        <text>a long-chain fatty acid + ATP + CoA = a long-chain fatty acyl-CoA + AMP + diphosphate</text>
        <dbReference type="Rhea" id="RHEA:15421"/>
        <dbReference type="ChEBI" id="CHEBI:30616"/>
        <dbReference type="ChEBI" id="CHEBI:33019"/>
        <dbReference type="ChEBI" id="CHEBI:57287"/>
        <dbReference type="ChEBI" id="CHEBI:57560"/>
        <dbReference type="ChEBI" id="CHEBI:83139"/>
        <dbReference type="ChEBI" id="CHEBI:456215"/>
        <dbReference type="EC" id="6.2.1.3"/>
    </reaction>
    <physiologicalReaction direction="left-to-right" evidence="3">
        <dbReference type="Rhea" id="RHEA:15422"/>
    </physiologicalReaction>
</comment>
<evidence type="ECO:0000256" key="3">
    <source>
        <dbReference type="ARBA" id="ARBA00024484"/>
    </source>
</evidence>
<evidence type="ECO:0000313" key="7">
    <source>
        <dbReference type="Proteomes" id="UP000639516"/>
    </source>
</evidence>
<evidence type="ECO:0000259" key="5">
    <source>
        <dbReference type="Pfam" id="PF00501"/>
    </source>
</evidence>
<dbReference type="RefSeq" id="WP_188098870.1">
    <property type="nucleotide sequence ID" value="NZ_JAANIH010000011.1"/>
</dbReference>